<dbReference type="SUPFAM" id="SSF56176">
    <property type="entry name" value="FAD-binding/transporter-associated domain-like"/>
    <property type="match status" value="1"/>
</dbReference>
<dbReference type="EMBL" id="CAFBNE010000056">
    <property type="protein sequence ID" value="CAB4954917.1"/>
    <property type="molecule type" value="Genomic_DNA"/>
</dbReference>
<reference evidence="5" key="1">
    <citation type="submission" date="2020-05" db="EMBL/GenBank/DDBJ databases">
        <authorList>
            <person name="Chiriac C."/>
            <person name="Salcher M."/>
            <person name="Ghai R."/>
            <person name="Kavagutti S V."/>
        </authorList>
    </citation>
    <scope>NUCLEOTIDE SEQUENCE</scope>
</reference>
<dbReference type="GO" id="GO:0016491">
    <property type="term" value="F:oxidoreductase activity"/>
    <property type="evidence" value="ECO:0007669"/>
    <property type="project" value="UniProtKB-KW"/>
</dbReference>
<evidence type="ECO:0000256" key="3">
    <source>
        <dbReference type="ARBA" id="ARBA00023002"/>
    </source>
</evidence>
<accession>A0A6J7KH63</accession>
<keyword evidence="1" id="KW-0285">Flavoprotein</keyword>
<dbReference type="Pfam" id="PF03450">
    <property type="entry name" value="CO_deh_flav_C"/>
    <property type="match status" value="1"/>
</dbReference>
<dbReference type="Gene3D" id="3.30.390.50">
    <property type="entry name" value="CO dehydrogenase flavoprotein, C-terminal domain"/>
    <property type="match status" value="1"/>
</dbReference>
<name>A0A6J7KH63_9ZZZZ</name>
<dbReference type="InterPro" id="IPR005107">
    <property type="entry name" value="CO_DH_flav_C"/>
</dbReference>
<dbReference type="GO" id="GO:0071949">
    <property type="term" value="F:FAD binding"/>
    <property type="evidence" value="ECO:0007669"/>
    <property type="project" value="InterPro"/>
</dbReference>
<protein>
    <submittedName>
        <fullName evidence="5">Unannotated protein</fullName>
    </submittedName>
</protein>
<evidence type="ECO:0000256" key="2">
    <source>
        <dbReference type="ARBA" id="ARBA00022827"/>
    </source>
</evidence>
<dbReference type="InterPro" id="IPR016169">
    <property type="entry name" value="FAD-bd_PCMH_sub2"/>
</dbReference>
<keyword evidence="2" id="KW-0274">FAD</keyword>
<evidence type="ECO:0000256" key="1">
    <source>
        <dbReference type="ARBA" id="ARBA00022630"/>
    </source>
</evidence>
<dbReference type="AlphaFoldDB" id="A0A6J7KH63"/>
<dbReference type="InterPro" id="IPR036683">
    <property type="entry name" value="CO_DH_flav_C_dom_sf"/>
</dbReference>
<keyword evidence="3" id="KW-0560">Oxidoreductase</keyword>
<dbReference type="InterPro" id="IPR016166">
    <property type="entry name" value="FAD-bd_PCMH"/>
</dbReference>
<feature type="domain" description="FAD-binding PCMH-type" evidence="4">
    <location>
        <begin position="1"/>
        <end position="177"/>
    </location>
</feature>
<dbReference type="SMART" id="SM01092">
    <property type="entry name" value="CO_deh_flav_C"/>
    <property type="match status" value="1"/>
</dbReference>
<dbReference type="Gene3D" id="3.30.465.10">
    <property type="match status" value="1"/>
</dbReference>
<dbReference type="PANTHER" id="PTHR42659:SF2">
    <property type="entry name" value="XANTHINE DEHYDROGENASE SUBUNIT C-RELATED"/>
    <property type="match status" value="1"/>
</dbReference>
<sequence length="283" mass="29319">MIPVAFDYVRPSTVDEAVAALVAGGEDAKVMVGGQSLMPVLRLRLGAPSLIVDCSRIDEMIGIREEGDSIVIGAGTTHHAVMNNDLVKRYVTLLAQATATVADPQIRHRGTMGGSLAHADPAGDLPAVAAALDATFTIAGPGGRRTVAASDFFVDYFTTAVGDDEVLASVSFPKREGWGSHYEKFNRTAQAWAIVGVAAAVRMEGGRIAEARIGLTNVGTTPIRARSVEAALVGAADAAAIAAASESAADGTAPTTDIHADAEYRSHLTRVLTKRAVQKAAGM</sequence>
<dbReference type="InterPro" id="IPR016167">
    <property type="entry name" value="FAD-bd_PCMH_sub1"/>
</dbReference>
<evidence type="ECO:0000259" key="4">
    <source>
        <dbReference type="PROSITE" id="PS51387"/>
    </source>
</evidence>
<evidence type="ECO:0000313" key="5">
    <source>
        <dbReference type="EMBL" id="CAB4954917.1"/>
    </source>
</evidence>
<dbReference type="PROSITE" id="PS51387">
    <property type="entry name" value="FAD_PCMH"/>
    <property type="match status" value="1"/>
</dbReference>
<dbReference type="InterPro" id="IPR002346">
    <property type="entry name" value="Mopterin_DH_FAD-bd"/>
</dbReference>
<gene>
    <name evidence="5" type="ORF">UFOPK3772_01791</name>
</gene>
<dbReference type="FunFam" id="3.30.465.10:FF:000017">
    <property type="entry name" value="Xanthine dehydrogenase, FAD binding subunit"/>
    <property type="match status" value="1"/>
</dbReference>
<proteinExistence type="predicted"/>
<dbReference type="PANTHER" id="PTHR42659">
    <property type="entry name" value="XANTHINE DEHYDROGENASE SUBUNIT C-RELATED"/>
    <property type="match status" value="1"/>
</dbReference>
<organism evidence="5">
    <name type="scientific">freshwater metagenome</name>
    <dbReference type="NCBI Taxonomy" id="449393"/>
    <lineage>
        <taxon>unclassified sequences</taxon>
        <taxon>metagenomes</taxon>
        <taxon>ecological metagenomes</taxon>
    </lineage>
</organism>
<dbReference type="SUPFAM" id="SSF55447">
    <property type="entry name" value="CO dehydrogenase flavoprotein C-terminal domain-like"/>
    <property type="match status" value="1"/>
</dbReference>
<dbReference type="Gene3D" id="3.30.43.10">
    <property type="entry name" value="Uridine Diphospho-n-acetylenolpyruvylglucosamine Reductase, domain 2"/>
    <property type="match status" value="1"/>
</dbReference>
<dbReference type="Pfam" id="PF00941">
    <property type="entry name" value="FAD_binding_5"/>
    <property type="match status" value="1"/>
</dbReference>
<dbReference type="InterPro" id="IPR036318">
    <property type="entry name" value="FAD-bd_PCMH-like_sf"/>
</dbReference>
<dbReference type="InterPro" id="IPR051312">
    <property type="entry name" value="Diverse_Substr_Oxidored"/>
</dbReference>